<dbReference type="InterPro" id="IPR008754">
    <property type="entry name" value="Peptidase_M43"/>
</dbReference>
<dbReference type="PANTHER" id="PTHR47466:SF1">
    <property type="entry name" value="METALLOPROTEASE MEP1 (AFU_ORTHOLOGUE AFUA_1G07730)-RELATED"/>
    <property type="match status" value="1"/>
</dbReference>
<dbReference type="Pfam" id="PF18962">
    <property type="entry name" value="Por_Secre_tail"/>
    <property type="match status" value="1"/>
</dbReference>
<keyword evidence="13" id="KW-1185">Reference proteome</keyword>
<dbReference type="Gene3D" id="3.40.390.10">
    <property type="entry name" value="Collagenase (Catalytic Domain)"/>
    <property type="match status" value="1"/>
</dbReference>
<keyword evidence="3" id="KW-0479">Metal-binding</keyword>
<keyword evidence="4 9" id="KW-0732">Signal</keyword>
<keyword evidence="6" id="KW-0862">Zinc</keyword>
<dbReference type="Pfam" id="PF05572">
    <property type="entry name" value="Peptidase_M43"/>
    <property type="match status" value="1"/>
</dbReference>
<evidence type="ECO:0000256" key="4">
    <source>
        <dbReference type="ARBA" id="ARBA00022729"/>
    </source>
</evidence>
<dbReference type="GO" id="GO:0008237">
    <property type="term" value="F:metallopeptidase activity"/>
    <property type="evidence" value="ECO:0007669"/>
    <property type="project" value="UniProtKB-KW"/>
</dbReference>
<evidence type="ECO:0000256" key="2">
    <source>
        <dbReference type="ARBA" id="ARBA00022670"/>
    </source>
</evidence>
<evidence type="ECO:0000256" key="8">
    <source>
        <dbReference type="ARBA" id="ARBA00023157"/>
    </source>
</evidence>
<reference evidence="13" key="1">
    <citation type="submission" date="2017-02" db="EMBL/GenBank/DDBJ databases">
        <authorList>
            <person name="Tetz G."/>
            <person name="Tetz V."/>
        </authorList>
    </citation>
    <scope>NUCLEOTIDE SEQUENCE [LARGE SCALE GENOMIC DNA]</scope>
    <source>
        <strain evidence="13">VT16-26</strain>
    </source>
</reference>
<dbReference type="Proteomes" id="UP000196355">
    <property type="component" value="Unassembled WGS sequence"/>
</dbReference>
<dbReference type="PANTHER" id="PTHR47466">
    <property type="match status" value="1"/>
</dbReference>
<dbReference type="AlphaFoldDB" id="A0A202BZL4"/>
<evidence type="ECO:0000256" key="9">
    <source>
        <dbReference type="SAM" id="SignalP"/>
    </source>
</evidence>
<dbReference type="InterPro" id="IPR026444">
    <property type="entry name" value="Secre_tail"/>
</dbReference>
<evidence type="ECO:0000256" key="6">
    <source>
        <dbReference type="ARBA" id="ARBA00022833"/>
    </source>
</evidence>
<evidence type="ECO:0000256" key="3">
    <source>
        <dbReference type="ARBA" id="ARBA00022723"/>
    </source>
</evidence>
<keyword evidence="5" id="KW-0378">Hydrolase</keyword>
<accession>A0A202BZL4</accession>
<feature type="domain" description="Peptidase M43 pregnancy-associated plasma-A" evidence="10">
    <location>
        <begin position="196"/>
        <end position="360"/>
    </location>
</feature>
<evidence type="ECO:0000313" key="13">
    <source>
        <dbReference type="Proteomes" id="UP000196355"/>
    </source>
</evidence>
<dbReference type="EMBL" id="MVAG01000119">
    <property type="protein sequence ID" value="OVE56959.1"/>
    <property type="molecule type" value="Genomic_DNA"/>
</dbReference>
<dbReference type="GO" id="GO:0006508">
    <property type="term" value="P:proteolysis"/>
    <property type="evidence" value="ECO:0007669"/>
    <property type="project" value="UniProtKB-KW"/>
</dbReference>
<evidence type="ECO:0000259" key="10">
    <source>
        <dbReference type="Pfam" id="PF05572"/>
    </source>
</evidence>
<keyword evidence="2" id="KW-0645">Protease</keyword>
<feature type="chain" id="PRO_5012871567" description="Por secretion system C-terminal sorting domain-containing protein" evidence="9">
    <location>
        <begin position="24"/>
        <end position="686"/>
    </location>
</feature>
<comment type="caution">
    <text evidence="12">The sequence shown here is derived from an EMBL/GenBank/DDBJ whole genome shotgun (WGS) entry which is preliminary data.</text>
</comment>
<name>A0A202BZL4_9FLAO</name>
<gene>
    <name evidence="12" type="ORF">B0E34_11600</name>
</gene>
<keyword evidence="7" id="KW-0482">Metalloprotease</keyword>
<evidence type="ECO:0000313" key="12">
    <source>
        <dbReference type="EMBL" id="OVE56959.1"/>
    </source>
</evidence>
<feature type="signal peptide" evidence="9">
    <location>
        <begin position="1"/>
        <end position="23"/>
    </location>
</feature>
<dbReference type="NCBIfam" id="TIGR04183">
    <property type="entry name" value="Por_Secre_tail"/>
    <property type="match status" value="1"/>
</dbReference>
<feature type="domain" description="Secretion system C-terminal sorting" evidence="11">
    <location>
        <begin position="618"/>
        <end position="680"/>
    </location>
</feature>
<evidence type="ECO:0008006" key="14">
    <source>
        <dbReference type="Google" id="ProtNLM"/>
    </source>
</evidence>
<dbReference type="InterPro" id="IPR024079">
    <property type="entry name" value="MetalloPept_cat_dom_sf"/>
</dbReference>
<evidence type="ECO:0000256" key="5">
    <source>
        <dbReference type="ARBA" id="ARBA00022801"/>
    </source>
</evidence>
<sequence>MQRSTSLKIFLLLPLIGLSSLKAQQVNSGKIISKQAKFSKKSSEELAKSHGFDRCSTVEYENYLQAKYPGRMTESQFEAWLAPLVEKAKTNKSQNGNIITIPVVVHVIHSGQNLGTFPNIVDEQVMSQIAVMNNDYRKIFNTPGYNTNAVGADVQIQFALAKVDPNGNPTNGIDRVNLCQDNWTRDAIEGYVKPQTIWDPNKYMNMWSVNFADASLLGYAQFPSSSGLGGLSANGGLATTDGVVANFATFGSSDYNTNNNFLLSAPYDKGRTMTHEVGHFLGLRHIWGDNTSCTVNATDSNKDYCPDTPAASGPNYNCVTVDSCPSSPGNDMIENYMDYTTDTCMNIFTNDQKTRIRTVMDVSPRRMQLKSSTADQPIALFPNDAELKIDGGCSLESCGGGVVRFSLYNRGTSNLTSATINYSVNGSATQTYNWTGNLAQDKYSVISIPVLSSVPTGSGVTASIVSVNGTSDQRSTNNTVTGTYNQPIAAQYIPGATNVNFKLQLDYFGSETMWTLKNSAGQIVKAGGPYPDVQNPTSTTPLPTLISQNWTLPAGCYVFTISDAYGDGIDYGGYVDLSTSTGQTIYHGETDIADYASKAFTTVVLATNEVKNKDSFAVYPNPANDVLNITKVSGKAKFEIYNAVGQLVKAGNIDNNQVRVSELVKGTYIITVKDGSISENIKFIKK</sequence>
<evidence type="ECO:0000256" key="7">
    <source>
        <dbReference type="ARBA" id="ARBA00023049"/>
    </source>
</evidence>
<dbReference type="GO" id="GO:0046872">
    <property type="term" value="F:metal ion binding"/>
    <property type="evidence" value="ECO:0007669"/>
    <property type="project" value="UniProtKB-KW"/>
</dbReference>
<comment type="similarity">
    <text evidence="1">Belongs to the peptidase M43B family.</text>
</comment>
<dbReference type="SUPFAM" id="SSF55486">
    <property type="entry name" value="Metalloproteases ('zincins'), catalytic domain"/>
    <property type="match status" value="1"/>
</dbReference>
<keyword evidence="8" id="KW-1015">Disulfide bond</keyword>
<proteinExistence type="inferred from homology"/>
<evidence type="ECO:0000256" key="1">
    <source>
        <dbReference type="ARBA" id="ARBA00008721"/>
    </source>
</evidence>
<protein>
    <recommendedName>
        <fullName evidence="14">Por secretion system C-terminal sorting domain-containing protein</fullName>
    </recommendedName>
</protein>
<dbReference type="CDD" id="cd04275">
    <property type="entry name" value="ZnMc_pappalysin_like"/>
    <property type="match status" value="1"/>
</dbReference>
<organism evidence="12 13">
    <name type="scientific">Chryseobacterium mucoviscidosis</name>
    <dbReference type="NCBI Taxonomy" id="1945581"/>
    <lineage>
        <taxon>Bacteria</taxon>
        <taxon>Pseudomonadati</taxon>
        <taxon>Bacteroidota</taxon>
        <taxon>Flavobacteriia</taxon>
        <taxon>Flavobacteriales</taxon>
        <taxon>Weeksellaceae</taxon>
        <taxon>Chryseobacterium group</taxon>
        <taxon>Chryseobacterium</taxon>
    </lineage>
</organism>
<evidence type="ECO:0000259" key="11">
    <source>
        <dbReference type="Pfam" id="PF18962"/>
    </source>
</evidence>